<accession>A0A1F2PBI2</accession>
<gene>
    <name evidence="1" type="ORF">SCAL_000636</name>
</gene>
<organism evidence="1 2">
    <name type="scientific">Candidatus Syntropharchaeum caldarium</name>
    <dbReference type="NCBI Taxonomy" id="1838285"/>
    <lineage>
        <taxon>Archaea</taxon>
        <taxon>Methanobacteriati</taxon>
        <taxon>Methanobacteriota</taxon>
        <taxon>Stenosarchaea group</taxon>
        <taxon>Methanomicrobia</taxon>
        <taxon>Methanosarcinales</taxon>
        <taxon>ANME-2 cluster</taxon>
        <taxon>Candidatus Syntropharchaeum</taxon>
    </lineage>
</organism>
<dbReference type="EMBL" id="LYOS01000002">
    <property type="protein sequence ID" value="OFV67996.1"/>
    <property type="molecule type" value="Genomic_DNA"/>
</dbReference>
<protein>
    <submittedName>
        <fullName evidence="1">Uncharacterized protein</fullName>
    </submittedName>
</protein>
<comment type="caution">
    <text evidence="1">The sequence shown here is derived from an EMBL/GenBank/DDBJ whole genome shotgun (WGS) entry which is preliminary data.</text>
</comment>
<sequence>MFFLYFYSSVKFTSEQRYLRSIVLNSINDDALLVVI</sequence>
<name>A0A1F2PBI2_9EURY</name>
<evidence type="ECO:0000313" key="1">
    <source>
        <dbReference type="EMBL" id="OFV67996.1"/>
    </source>
</evidence>
<proteinExistence type="predicted"/>
<keyword evidence="2" id="KW-1185">Reference proteome</keyword>
<reference evidence="1" key="1">
    <citation type="submission" date="2016-05" db="EMBL/GenBank/DDBJ databases">
        <title>Microbial consortia oxidize butane by reversing methanogenesis.</title>
        <authorList>
            <person name="Laso-Perez R."/>
            <person name="Richter M."/>
            <person name="Wegener G."/>
            <person name="Musat F."/>
        </authorList>
    </citation>
    <scope>NUCLEOTIDE SEQUENCE [LARGE SCALE GENOMIC DNA]</scope>
    <source>
        <strain evidence="1">BOX2</strain>
    </source>
</reference>
<dbReference type="AlphaFoldDB" id="A0A1F2PBI2"/>
<dbReference type="STRING" id="1838285.SCAL_000636"/>
<dbReference type="Proteomes" id="UP000186940">
    <property type="component" value="Unassembled WGS sequence"/>
</dbReference>
<evidence type="ECO:0000313" key="2">
    <source>
        <dbReference type="Proteomes" id="UP000186940"/>
    </source>
</evidence>